<evidence type="ECO:0000256" key="3">
    <source>
        <dbReference type="ARBA" id="ARBA00023163"/>
    </source>
</evidence>
<evidence type="ECO:0000256" key="1">
    <source>
        <dbReference type="ARBA" id="ARBA00023015"/>
    </source>
</evidence>
<keyword evidence="7" id="KW-1185">Reference proteome</keyword>
<name>A0ABV9EBR6_9ACTN</name>
<dbReference type="SUPFAM" id="SSF47413">
    <property type="entry name" value="lambda repressor-like DNA-binding domains"/>
    <property type="match status" value="1"/>
</dbReference>
<sequence>MNIGEIARRAGVSRSTVSYVLSGKRQVSAEIRDRVTAVIEESGYRPSATARALAQGETRTLGLVIPPMRHHLSVDQLHFVGAVAEAAADHDYDILLSPSGQDRDRAFERMLGERRVDGVIVMETLLHDSRVSTLIERGFPFVTIGRTGSGQEHGWVDLDYAGLVSEGVGKLHALGHRDIALVNRPQELLDREYGPAFRAADAFDKAVVELELHGVARCCDDDDDAAAACVEAIFAAAPAVTAILTINERSLAGLVTALAERGSRVPEDVSVLAIASARNAMSLRPKVSAAEVPAERMGRHAVEALLRRLAEPEGELAHVLLSPPFVDRESLAPRPG</sequence>
<dbReference type="SMART" id="SM00354">
    <property type="entry name" value="HTH_LACI"/>
    <property type="match status" value="1"/>
</dbReference>
<dbReference type="PROSITE" id="PS50932">
    <property type="entry name" value="HTH_LACI_2"/>
    <property type="match status" value="1"/>
</dbReference>
<dbReference type="EMBL" id="JBHSFN010000007">
    <property type="protein sequence ID" value="MFC4586997.1"/>
    <property type="molecule type" value="Genomic_DNA"/>
</dbReference>
<dbReference type="InterPro" id="IPR010982">
    <property type="entry name" value="Lambda_DNA-bd_dom_sf"/>
</dbReference>
<comment type="caution">
    <text evidence="6">The sequence shown here is derived from an EMBL/GenBank/DDBJ whole genome shotgun (WGS) entry which is preliminary data.</text>
</comment>
<dbReference type="Gene3D" id="1.10.260.40">
    <property type="entry name" value="lambda repressor-like DNA-binding domains"/>
    <property type="match status" value="1"/>
</dbReference>
<dbReference type="InterPro" id="IPR028082">
    <property type="entry name" value="Peripla_BP_I"/>
</dbReference>
<evidence type="ECO:0000313" key="6">
    <source>
        <dbReference type="EMBL" id="MFC4586997.1"/>
    </source>
</evidence>
<dbReference type="PROSITE" id="PS00356">
    <property type="entry name" value="HTH_LACI_1"/>
    <property type="match status" value="1"/>
</dbReference>
<proteinExistence type="predicted"/>
<dbReference type="SUPFAM" id="SSF53822">
    <property type="entry name" value="Periplasmic binding protein-like I"/>
    <property type="match status" value="1"/>
</dbReference>
<feature type="domain" description="HTH cro/C1-type" evidence="5">
    <location>
        <begin position="5"/>
        <end position="30"/>
    </location>
</feature>
<dbReference type="InterPro" id="IPR001387">
    <property type="entry name" value="Cro/C1-type_HTH"/>
</dbReference>
<evidence type="ECO:0000259" key="5">
    <source>
        <dbReference type="PROSITE" id="PS50943"/>
    </source>
</evidence>
<dbReference type="Pfam" id="PF00356">
    <property type="entry name" value="LacI"/>
    <property type="match status" value="1"/>
</dbReference>
<keyword evidence="2 6" id="KW-0238">DNA-binding</keyword>
<organism evidence="6 7">
    <name type="scientific">Sphaerisporangium corydalis</name>
    <dbReference type="NCBI Taxonomy" id="1441875"/>
    <lineage>
        <taxon>Bacteria</taxon>
        <taxon>Bacillati</taxon>
        <taxon>Actinomycetota</taxon>
        <taxon>Actinomycetes</taxon>
        <taxon>Streptosporangiales</taxon>
        <taxon>Streptosporangiaceae</taxon>
        <taxon>Sphaerisporangium</taxon>
    </lineage>
</organism>
<dbReference type="PANTHER" id="PTHR30146:SF109">
    <property type="entry name" value="HTH-TYPE TRANSCRIPTIONAL REGULATOR GALS"/>
    <property type="match status" value="1"/>
</dbReference>
<dbReference type="Gene3D" id="3.40.50.2300">
    <property type="match status" value="2"/>
</dbReference>
<dbReference type="InterPro" id="IPR046335">
    <property type="entry name" value="LacI/GalR-like_sensor"/>
</dbReference>
<reference evidence="7" key="1">
    <citation type="journal article" date="2019" name="Int. J. Syst. Evol. Microbiol.">
        <title>The Global Catalogue of Microorganisms (GCM) 10K type strain sequencing project: providing services to taxonomists for standard genome sequencing and annotation.</title>
        <authorList>
            <consortium name="The Broad Institute Genomics Platform"/>
            <consortium name="The Broad Institute Genome Sequencing Center for Infectious Disease"/>
            <person name="Wu L."/>
            <person name="Ma J."/>
        </authorList>
    </citation>
    <scope>NUCLEOTIDE SEQUENCE [LARGE SCALE GENOMIC DNA]</scope>
    <source>
        <strain evidence="7">CCUG 49560</strain>
    </source>
</reference>
<accession>A0ABV9EBR6</accession>
<dbReference type="PANTHER" id="PTHR30146">
    <property type="entry name" value="LACI-RELATED TRANSCRIPTIONAL REPRESSOR"/>
    <property type="match status" value="1"/>
</dbReference>
<dbReference type="Pfam" id="PF13377">
    <property type="entry name" value="Peripla_BP_3"/>
    <property type="match status" value="1"/>
</dbReference>
<protein>
    <submittedName>
        <fullName evidence="6">LacI family DNA-binding transcriptional regulator</fullName>
    </submittedName>
</protein>
<evidence type="ECO:0000256" key="2">
    <source>
        <dbReference type="ARBA" id="ARBA00023125"/>
    </source>
</evidence>
<keyword evidence="1" id="KW-0805">Transcription regulation</keyword>
<feature type="domain" description="HTH lacI-type" evidence="4">
    <location>
        <begin position="1"/>
        <end position="55"/>
    </location>
</feature>
<dbReference type="RefSeq" id="WP_262846982.1">
    <property type="nucleotide sequence ID" value="NZ_JANZYP010000055.1"/>
</dbReference>
<keyword evidence="3" id="KW-0804">Transcription</keyword>
<dbReference type="Proteomes" id="UP001595891">
    <property type="component" value="Unassembled WGS sequence"/>
</dbReference>
<gene>
    <name evidence="6" type="ORF">ACFO8L_12975</name>
</gene>
<dbReference type="GO" id="GO:0003677">
    <property type="term" value="F:DNA binding"/>
    <property type="evidence" value="ECO:0007669"/>
    <property type="project" value="UniProtKB-KW"/>
</dbReference>
<dbReference type="PROSITE" id="PS50943">
    <property type="entry name" value="HTH_CROC1"/>
    <property type="match status" value="1"/>
</dbReference>
<evidence type="ECO:0000259" key="4">
    <source>
        <dbReference type="PROSITE" id="PS50932"/>
    </source>
</evidence>
<evidence type="ECO:0000313" key="7">
    <source>
        <dbReference type="Proteomes" id="UP001595891"/>
    </source>
</evidence>
<dbReference type="InterPro" id="IPR000843">
    <property type="entry name" value="HTH_LacI"/>
</dbReference>
<dbReference type="CDD" id="cd01392">
    <property type="entry name" value="HTH_LacI"/>
    <property type="match status" value="1"/>
</dbReference>